<feature type="compositionally biased region" description="Basic and acidic residues" evidence="5">
    <location>
        <begin position="31"/>
        <end position="46"/>
    </location>
</feature>
<reference evidence="6" key="1">
    <citation type="submission" date="2023-01" db="EMBL/GenBank/DDBJ databases">
        <title>The growth and conidiation of Purpureocillium lavendulum are regulated by nitrogen source and histone H3K14 acetylation.</title>
        <authorList>
            <person name="Tang P."/>
            <person name="Han J."/>
            <person name="Zhang C."/>
            <person name="Tang P."/>
            <person name="Qi F."/>
            <person name="Zhang K."/>
            <person name="Liang L."/>
        </authorList>
    </citation>
    <scope>NUCLEOTIDE SEQUENCE</scope>
    <source>
        <strain evidence="6">YMF1.00683</strain>
    </source>
</reference>
<dbReference type="PANTHER" id="PTHR22793">
    <property type="entry name" value="MYOCARDIN-RELATED TRANSCRIPTION FACTOR-RELATED"/>
    <property type="match status" value="1"/>
</dbReference>
<dbReference type="SMART" id="SM00707">
    <property type="entry name" value="RPEL"/>
    <property type="match status" value="2"/>
</dbReference>
<dbReference type="AlphaFoldDB" id="A0AB34FUT7"/>
<feature type="compositionally biased region" description="Low complexity" evidence="5">
    <location>
        <begin position="1"/>
        <end position="13"/>
    </location>
</feature>
<evidence type="ECO:0000313" key="6">
    <source>
        <dbReference type="EMBL" id="KAJ6443080.1"/>
    </source>
</evidence>
<feature type="region of interest" description="Disordered" evidence="5">
    <location>
        <begin position="1"/>
        <end position="46"/>
    </location>
</feature>
<evidence type="ECO:0000256" key="3">
    <source>
        <dbReference type="ARBA" id="ARBA00023242"/>
    </source>
</evidence>
<keyword evidence="3" id="KW-0539">Nucleus</keyword>
<accession>A0AB34FUT7</accession>
<evidence type="ECO:0000256" key="5">
    <source>
        <dbReference type="SAM" id="MobiDB-lite"/>
    </source>
</evidence>
<feature type="region of interest" description="Disordered" evidence="5">
    <location>
        <begin position="83"/>
        <end position="127"/>
    </location>
</feature>
<keyword evidence="2" id="KW-0677">Repeat</keyword>
<proteinExistence type="predicted"/>
<dbReference type="Proteomes" id="UP001163105">
    <property type="component" value="Unassembled WGS sequence"/>
</dbReference>
<dbReference type="GO" id="GO:0005634">
    <property type="term" value="C:nucleus"/>
    <property type="evidence" value="ECO:0007669"/>
    <property type="project" value="UniProtKB-SubCell"/>
</dbReference>
<dbReference type="PROSITE" id="PS51073">
    <property type="entry name" value="RPEL"/>
    <property type="match status" value="2"/>
</dbReference>
<dbReference type="PANTHER" id="PTHR22793:SF12">
    <property type="entry name" value="MYOCARDIN-RELATED TRANSCRIPTION FACTOR, ISOFORM H"/>
    <property type="match status" value="1"/>
</dbReference>
<evidence type="ECO:0000256" key="2">
    <source>
        <dbReference type="ARBA" id="ARBA00022737"/>
    </source>
</evidence>
<dbReference type="InterPro" id="IPR004018">
    <property type="entry name" value="RPEL_repeat"/>
</dbReference>
<dbReference type="GO" id="GO:0003713">
    <property type="term" value="F:transcription coactivator activity"/>
    <property type="evidence" value="ECO:0007669"/>
    <property type="project" value="TreeGrafter"/>
</dbReference>
<gene>
    <name evidence="6" type="ORF">O9K51_04259</name>
</gene>
<protein>
    <submittedName>
        <fullName evidence="6">RPEL repeat protein</fullName>
    </submittedName>
</protein>
<dbReference type="Pfam" id="PF02755">
    <property type="entry name" value="RPEL"/>
    <property type="match status" value="2"/>
</dbReference>
<comment type="caution">
    <text evidence="6">The sequence shown here is derived from an EMBL/GenBank/DDBJ whole genome shotgun (WGS) entry which is preliminary data.</text>
</comment>
<keyword evidence="7" id="KW-1185">Reference proteome</keyword>
<dbReference type="GO" id="GO:0045944">
    <property type="term" value="P:positive regulation of transcription by RNA polymerase II"/>
    <property type="evidence" value="ECO:0007669"/>
    <property type="project" value="TreeGrafter"/>
</dbReference>
<evidence type="ECO:0000256" key="1">
    <source>
        <dbReference type="ARBA" id="ARBA00004123"/>
    </source>
</evidence>
<feature type="repeat" description="RPEL" evidence="4">
    <location>
        <begin position="36"/>
        <end position="61"/>
    </location>
</feature>
<evidence type="ECO:0000313" key="7">
    <source>
        <dbReference type="Proteomes" id="UP001163105"/>
    </source>
</evidence>
<evidence type="ECO:0000256" key="4">
    <source>
        <dbReference type="PROSITE-ProRule" id="PRU00401"/>
    </source>
</evidence>
<dbReference type="EMBL" id="JAQHRD010000003">
    <property type="protein sequence ID" value="KAJ6443080.1"/>
    <property type="molecule type" value="Genomic_DNA"/>
</dbReference>
<name>A0AB34FUT7_9HYPO</name>
<comment type="subcellular location">
    <subcellularLocation>
        <location evidence="1">Nucleus</location>
    </subcellularLocation>
</comment>
<dbReference type="Gene3D" id="6.10.140.2040">
    <property type="match status" value="1"/>
</dbReference>
<dbReference type="InterPro" id="IPR043451">
    <property type="entry name" value="Myocardin-like"/>
</dbReference>
<organism evidence="6 7">
    <name type="scientific">Purpureocillium lavendulum</name>
    <dbReference type="NCBI Taxonomy" id="1247861"/>
    <lineage>
        <taxon>Eukaryota</taxon>
        <taxon>Fungi</taxon>
        <taxon>Dikarya</taxon>
        <taxon>Ascomycota</taxon>
        <taxon>Pezizomycotina</taxon>
        <taxon>Sordariomycetes</taxon>
        <taxon>Hypocreomycetidae</taxon>
        <taxon>Hypocreales</taxon>
        <taxon>Ophiocordycipitaceae</taxon>
        <taxon>Purpureocillium</taxon>
    </lineage>
</organism>
<feature type="repeat" description="RPEL" evidence="4">
    <location>
        <begin position="80"/>
        <end position="105"/>
    </location>
</feature>
<sequence length="127" mass="14300">MTEPTEQQQPQPQGENAAPVDETPISPIRPDNVRKNSLENHLMHRPNRAELVEKNILPESSAAPGLLAHQKELQRNMLEDKLNDKISHRPDPEALVKGGVLHEDPRSAEEKYEEAIEEEYAKREGGA</sequence>